<organism evidence="3 4">
    <name type="scientific">Amycolatopsis nalaikhensis</name>
    <dbReference type="NCBI Taxonomy" id="715472"/>
    <lineage>
        <taxon>Bacteria</taxon>
        <taxon>Bacillati</taxon>
        <taxon>Actinomycetota</taxon>
        <taxon>Actinomycetes</taxon>
        <taxon>Pseudonocardiales</taxon>
        <taxon>Pseudonocardiaceae</taxon>
        <taxon>Amycolatopsis</taxon>
    </lineage>
</organism>
<sequence>MRILLTGLPIKSHLLPVLAPLARAAREAGHEVAIATGAAVASDVERHGVPVVVLPDVLSPEEAGSRPELRPVREKLRQWRPEISGPLVVPVFDDAMAATFATNVIDARWRPDVIVRETNEYGGLLAAEVLGVPSAVVDIAPLITRLVPAFAERLDALRAKFGVPPGGSAAALTAGLLPESWYPPDSRPPGLRCHRLPEAPVAAGPRVLAAFGSNAHRFLGPSRLLSITVEALGALDVPAVVALGSDEAVASWRGPRPANVELAGFVPQRELLGGCDAFVTHAGFSGVREALSAGVPMVAVPLFADQPPNAARVHELGVGVHVETAGITAETLAAAVSRVLTESSFRSAAREFQRSIAELPPLEDVVTELARRGRAA</sequence>
<evidence type="ECO:0000313" key="3">
    <source>
        <dbReference type="EMBL" id="WIV55812.1"/>
    </source>
</evidence>
<accession>A0ABY8XJP5</accession>
<dbReference type="InterPro" id="IPR002213">
    <property type="entry name" value="UDP_glucos_trans"/>
</dbReference>
<proteinExistence type="predicted"/>
<dbReference type="Proteomes" id="UP001227101">
    <property type="component" value="Chromosome"/>
</dbReference>
<dbReference type="Pfam" id="PF06722">
    <property type="entry name" value="EryCIII-like_C"/>
    <property type="match status" value="1"/>
</dbReference>
<reference evidence="3 4" key="1">
    <citation type="submission" date="2023-06" db="EMBL/GenBank/DDBJ databases">
        <authorList>
            <person name="Oyuntsetseg B."/>
            <person name="Kim S.B."/>
        </authorList>
    </citation>
    <scope>NUCLEOTIDE SEQUENCE [LARGE SCALE GENOMIC DNA]</scope>
    <source>
        <strain evidence="3 4">2-2</strain>
    </source>
</reference>
<feature type="domain" description="Erythromycin biosynthesis protein CIII-like C-terminal" evidence="2">
    <location>
        <begin position="228"/>
        <end position="369"/>
    </location>
</feature>
<dbReference type="SUPFAM" id="SSF53756">
    <property type="entry name" value="UDP-Glycosyltransferase/glycogen phosphorylase"/>
    <property type="match status" value="1"/>
</dbReference>
<dbReference type="CDD" id="cd03784">
    <property type="entry name" value="GT1_Gtf-like"/>
    <property type="match status" value="1"/>
</dbReference>
<name>A0ABY8XJP5_9PSEU</name>
<dbReference type="PANTHER" id="PTHR48050:SF13">
    <property type="entry name" value="STEROL 3-BETA-GLUCOSYLTRANSFERASE UGT80A2"/>
    <property type="match status" value="1"/>
</dbReference>
<gene>
    <name evidence="3" type="ORF">QP939_44580</name>
</gene>
<dbReference type="PROSITE" id="PS00375">
    <property type="entry name" value="UDPGT"/>
    <property type="match status" value="1"/>
</dbReference>
<evidence type="ECO:0000313" key="4">
    <source>
        <dbReference type="Proteomes" id="UP001227101"/>
    </source>
</evidence>
<keyword evidence="4" id="KW-1185">Reference proteome</keyword>
<dbReference type="InterPro" id="IPR035595">
    <property type="entry name" value="UDP_glycos_trans_CS"/>
</dbReference>
<dbReference type="Gene3D" id="3.40.50.2000">
    <property type="entry name" value="Glycogen Phosphorylase B"/>
    <property type="match status" value="2"/>
</dbReference>
<dbReference type="EMBL" id="CP127173">
    <property type="protein sequence ID" value="WIV55812.1"/>
    <property type="molecule type" value="Genomic_DNA"/>
</dbReference>
<evidence type="ECO:0000256" key="1">
    <source>
        <dbReference type="ARBA" id="ARBA00022679"/>
    </source>
</evidence>
<dbReference type="InterPro" id="IPR050426">
    <property type="entry name" value="Glycosyltransferase_28"/>
</dbReference>
<dbReference type="InterPro" id="IPR010610">
    <property type="entry name" value="EryCIII-like_C"/>
</dbReference>
<keyword evidence="1" id="KW-0808">Transferase</keyword>
<dbReference type="RefSeq" id="WP_285452873.1">
    <property type="nucleotide sequence ID" value="NZ_CP127173.1"/>
</dbReference>
<dbReference type="PANTHER" id="PTHR48050">
    <property type="entry name" value="STEROL 3-BETA-GLUCOSYLTRANSFERASE"/>
    <property type="match status" value="1"/>
</dbReference>
<evidence type="ECO:0000259" key="2">
    <source>
        <dbReference type="Pfam" id="PF06722"/>
    </source>
</evidence>
<protein>
    <submittedName>
        <fullName evidence="3">Glycosyltransferase</fullName>
    </submittedName>
</protein>